<dbReference type="Proteomes" id="UP000235388">
    <property type="component" value="Unassembled WGS sequence"/>
</dbReference>
<sequence length="292" mass="28571">MVGARGTTEMQGTSMAYTPMAKKVLAAVPGGEIYDIKYSSSAEYVMTPKQGASSGLQYIKGQIAKCPKTVFVLMGYSKGAMVQTQILASKDLPPNKVVAAVLFGNPYYQGGLPQNKCAAKTGKGIAAAMMVRIPPQYVSIVFDCCLPMDMICQTMGQMMTHLTYGGKSASDAQAFVVSKLKAAISGGGGSSSGGPGGSKASVGTGDQSSAKTPGGLGGGGMGGMPGGGMGGKPSGGLGSMLGGMGGMPGGGMGGKPSGGLGSMLSGMGGMPGGGMGGMGSKLGGMGSKFGGM</sequence>
<proteinExistence type="predicted"/>
<dbReference type="InterPro" id="IPR029058">
    <property type="entry name" value="AB_hydrolase_fold"/>
</dbReference>
<feature type="compositionally biased region" description="Gly residues" evidence="3">
    <location>
        <begin position="214"/>
        <end position="259"/>
    </location>
</feature>
<accession>A0A2N5W575</accession>
<dbReference type="OrthoDB" id="2506498at2759"/>
<keyword evidence="5" id="KW-1185">Reference proteome</keyword>
<evidence type="ECO:0000313" key="5">
    <source>
        <dbReference type="Proteomes" id="UP000235388"/>
    </source>
</evidence>
<dbReference type="InterPro" id="IPR000675">
    <property type="entry name" value="Cutinase/axe"/>
</dbReference>
<feature type="compositionally biased region" description="Gly residues" evidence="3">
    <location>
        <begin position="186"/>
        <end position="197"/>
    </location>
</feature>
<evidence type="ECO:0000313" key="4">
    <source>
        <dbReference type="EMBL" id="PLW57386.1"/>
    </source>
</evidence>
<evidence type="ECO:0008006" key="6">
    <source>
        <dbReference type="Google" id="ProtNLM"/>
    </source>
</evidence>
<dbReference type="SUPFAM" id="SSF53474">
    <property type="entry name" value="alpha/beta-Hydrolases"/>
    <property type="match status" value="1"/>
</dbReference>
<organism evidence="4 5">
    <name type="scientific">Puccinia coronata f. sp. avenae</name>
    <dbReference type="NCBI Taxonomy" id="200324"/>
    <lineage>
        <taxon>Eukaryota</taxon>
        <taxon>Fungi</taxon>
        <taxon>Dikarya</taxon>
        <taxon>Basidiomycota</taxon>
        <taxon>Pucciniomycotina</taxon>
        <taxon>Pucciniomycetes</taxon>
        <taxon>Pucciniales</taxon>
        <taxon>Pucciniaceae</taxon>
        <taxon>Puccinia</taxon>
    </lineage>
</organism>
<dbReference type="AlphaFoldDB" id="A0A2N5W575"/>
<feature type="region of interest" description="Disordered" evidence="3">
    <location>
        <begin position="186"/>
        <end position="259"/>
    </location>
</feature>
<dbReference type="SMART" id="SM01110">
    <property type="entry name" value="Cutinase"/>
    <property type="match status" value="1"/>
</dbReference>
<keyword evidence="1" id="KW-0378">Hydrolase</keyword>
<reference evidence="4 5" key="1">
    <citation type="submission" date="2017-11" db="EMBL/GenBank/DDBJ databases">
        <title>De novo assembly and phasing of dikaryotic genomes from two isolates of Puccinia coronata f. sp. avenae, the causal agent of oat crown rust.</title>
        <authorList>
            <person name="Miller M.E."/>
            <person name="Zhang Y."/>
            <person name="Omidvar V."/>
            <person name="Sperschneider J."/>
            <person name="Schwessinger B."/>
            <person name="Raley C."/>
            <person name="Palmer J.M."/>
            <person name="Garnica D."/>
            <person name="Upadhyaya N."/>
            <person name="Rathjen J."/>
            <person name="Taylor J.M."/>
            <person name="Park R.F."/>
            <person name="Dodds P.N."/>
            <person name="Hirsch C.D."/>
            <person name="Kianian S.F."/>
            <person name="Figueroa M."/>
        </authorList>
    </citation>
    <scope>NUCLEOTIDE SEQUENCE [LARGE SCALE GENOMIC DNA]</scope>
    <source>
        <strain evidence="4">12NC29</strain>
    </source>
</reference>
<dbReference type="STRING" id="200324.A0A2N5W575"/>
<keyword evidence="2" id="KW-1015">Disulfide bond</keyword>
<name>A0A2N5W575_9BASI</name>
<dbReference type="PANTHER" id="PTHR33630:SF9">
    <property type="entry name" value="CUTINASE 4"/>
    <property type="match status" value="1"/>
</dbReference>
<dbReference type="GO" id="GO:0052689">
    <property type="term" value="F:carboxylic ester hydrolase activity"/>
    <property type="evidence" value="ECO:0007669"/>
    <property type="project" value="UniProtKB-ARBA"/>
</dbReference>
<comment type="caution">
    <text evidence="4">The sequence shown here is derived from an EMBL/GenBank/DDBJ whole genome shotgun (WGS) entry which is preliminary data.</text>
</comment>
<dbReference type="EMBL" id="PGCJ01000011">
    <property type="protein sequence ID" value="PLW57386.1"/>
    <property type="molecule type" value="Genomic_DNA"/>
</dbReference>
<evidence type="ECO:0000256" key="1">
    <source>
        <dbReference type="ARBA" id="ARBA00022801"/>
    </source>
</evidence>
<dbReference type="Pfam" id="PF01083">
    <property type="entry name" value="Cutinase"/>
    <property type="match status" value="1"/>
</dbReference>
<evidence type="ECO:0000256" key="2">
    <source>
        <dbReference type="ARBA" id="ARBA00023157"/>
    </source>
</evidence>
<dbReference type="PANTHER" id="PTHR33630">
    <property type="entry name" value="CUTINASE RV1984C-RELATED-RELATED"/>
    <property type="match status" value="1"/>
</dbReference>
<gene>
    <name evidence="4" type="ORF">PCANC_01777</name>
</gene>
<dbReference type="Gene3D" id="3.40.50.1820">
    <property type="entry name" value="alpha/beta hydrolase"/>
    <property type="match status" value="1"/>
</dbReference>
<protein>
    <recommendedName>
        <fullName evidence="6">Cutinase</fullName>
    </recommendedName>
</protein>
<evidence type="ECO:0000256" key="3">
    <source>
        <dbReference type="SAM" id="MobiDB-lite"/>
    </source>
</evidence>